<sequence>MKSYTVGELKARFSDVLSLVKDGESVEVLYGRAKKPVAMFMPYKPKLPKRKLGILDGKATFKEKGDGKITLEEFLGI</sequence>
<accession>A0A388TD70</accession>
<organism evidence="2 3">
    <name type="scientific">Termititenax aidoneus</name>
    <dbReference type="NCBI Taxonomy" id="2218524"/>
    <lineage>
        <taxon>Bacteria</taxon>
        <taxon>Bacillati</taxon>
        <taxon>Candidatus Margulisiibacteriota</taxon>
        <taxon>Candidatus Termititenacia</taxon>
        <taxon>Candidatus Termititenacales</taxon>
        <taxon>Candidatus Termititenacaceae</taxon>
        <taxon>Candidatus Termititenax</taxon>
    </lineage>
</organism>
<evidence type="ECO:0000313" key="2">
    <source>
        <dbReference type="EMBL" id="GBR74865.1"/>
    </source>
</evidence>
<protein>
    <submittedName>
        <fullName evidence="2">Antitoxin phd</fullName>
    </submittedName>
</protein>
<evidence type="ECO:0000256" key="1">
    <source>
        <dbReference type="ARBA" id="ARBA00009981"/>
    </source>
</evidence>
<dbReference type="AlphaFoldDB" id="A0A388TD70"/>
<proteinExistence type="inferred from homology"/>
<reference evidence="2 3" key="1">
    <citation type="journal article" date="2019" name="ISME J.">
        <title>Genome analyses of uncultured TG2/ZB3 bacteria in 'Margulisbacteria' specifically attached to ectosymbiotic spirochetes of protists in the termite gut.</title>
        <authorList>
            <person name="Utami Y.D."/>
            <person name="Kuwahara H."/>
            <person name="Igai K."/>
            <person name="Murakami T."/>
            <person name="Sugaya K."/>
            <person name="Morikawa T."/>
            <person name="Nagura Y."/>
            <person name="Yuki M."/>
            <person name="Deevong P."/>
            <person name="Inoue T."/>
            <person name="Kihara K."/>
            <person name="Lo N."/>
            <person name="Yamada A."/>
            <person name="Ohkuma M."/>
            <person name="Hongoh Y."/>
        </authorList>
    </citation>
    <scope>NUCLEOTIDE SEQUENCE [LARGE SCALE GENOMIC DNA]</scope>
    <source>
        <strain evidence="2">NkOx7-01</strain>
    </source>
</reference>
<keyword evidence="3" id="KW-1185">Reference proteome</keyword>
<evidence type="ECO:0000313" key="3">
    <source>
        <dbReference type="Proteomes" id="UP000269352"/>
    </source>
</evidence>
<dbReference type="SUPFAM" id="SSF143120">
    <property type="entry name" value="YefM-like"/>
    <property type="match status" value="1"/>
</dbReference>
<name>A0A388TD70_TERA1</name>
<gene>
    <name evidence="2" type="ORF">NO1_1963</name>
</gene>
<dbReference type="Proteomes" id="UP000269352">
    <property type="component" value="Unassembled WGS sequence"/>
</dbReference>
<comment type="similarity">
    <text evidence="1">Belongs to the phD/YefM antitoxin family.</text>
</comment>
<comment type="caution">
    <text evidence="2">The sequence shown here is derived from an EMBL/GenBank/DDBJ whole genome shotgun (WGS) entry which is preliminary data.</text>
</comment>
<dbReference type="InterPro" id="IPR036165">
    <property type="entry name" value="YefM-like_sf"/>
</dbReference>
<dbReference type="EMBL" id="BGZN01000096">
    <property type="protein sequence ID" value="GBR74865.1"/>
    <property type="molecule type" value="Genomic_DNA"/>
</dbReference>